<comment type="similarity">
    <text evidence="7">Belongs to the AP2/ERF transcription factor family. ERF subfamily.</text>
</comment>
<evidence type="ECO:0000256" key="3">
    <source>
        <dbReference type="ARBA" id="ARBA00023125"/>
    </source>
</evidence>
<dbReference type="PANTHER" id="PTHR31985">
    <property type="entry name" value="ETHYLENE-RESPONSIVE TRANSCRIPTION FACTOR ERF042-RELATED"/>
    <property type="match status" value="1"/>
</dbReference>
<dbReference type="PRINTS" id="PR00367">
    <property type="entry name" value="ETHRSPELEMNT"/>
</dbReference>
<dbReference type="Pfam" id="PF00847">
    <property type="entry name" value="AP2"/>
    <property type="match status" value="1"/>
</dbReference>
<accession>A0A443PYN3</accession>
<keyword evidence="11" id="KW-1185">Reference proteome</keyword>
<dbReference type="PROSITE" id="PS51032">
    <property type="entry name" value="AP2_ERF"/>
    <property type="match status" value="1"/>
</dbReference>
<dbReference type="PANTHER" id="PTHR31985:SF273">
    <property type="entry name" value="ETHYLENE-RESPONSIVE TRANSCRIPTION FACTOR ERF017"/>
    <property type="match status" value="1"/>
</dbReference>
<dbReference type="InterPro" id="IPR001471">
    <property type="entry name" value="AP2/ERF_dom"/>
</dbReference>
<dbReference type="InterPro" id="IPR016177">
    <property type="entry name" value="DNA-bd_dom_sf"/>
</dbReference>
<evidence type="ECO:0000256" key="6">
    <source>
        <dbReference type="ARBA" id="ARBA00023242"/>
    </source>
</evidence>
<organism evidence="10 11">
    <name type="scientific">Cinnamomum micranthum f. kanehirae</name>
    <dbReference type="NCBI Taxonomy" id="337451"/>
    <lineage>
        <taxon>Eukaryota</taxon>
        <taxon>Viridiplantae</taxon>
        <taxon>Streptophyta</taxon>
        <taxon>Embryophyta</taxon>
        <taxon>Tracheophyta</taxon>
        <taxon>Spermatophyta</taxon>
        <taxon>Magnoliopsida</taxon>
        <taxon>Magnoliidae</taxon>
        <taxon>Laurales</taxon>
        <taxon>Lauraceae</taxon>
        <taxon>Cinnamomum</taxon>
    </lineage>
</organism>
<dbReference type="GO" id="GO:0003677">
    <property type="term" value="F:DNA binding"/>
    <property type="evidence" value="ECO:0007669"/>
    <property type="project" value="UniProtKB-KW"/>
</dbReference>
<dbReference type="CDD" id="cd00018">
    <property type="entry name" value="AP2"/>
    <property type="match status" value="1"/>
</dbReference>
<feature type="compositionally biased region" description="Low complexity" evidence="8">
    <location>
        <begin position="209"/>
        <end position="226"/>
    </location>
</feature>
<evidence type="ECO:0000256" key="2">
    <source>
        <dbReference type="ARBA" id="ARBA00023015"/>
    </source>
</evidence>
<reference evidence="10 11" key="1">
    <citation type="journal article" date="2019" name="Nat. Plants">
        <title>Stout camphor tree genome fills gaps in understanding of flowering plant genome evolution.</title>
        <authorList>
            <person name="Chaw S.M."/>
            <person name="Liu Y.C."/>
            <person name="Wu Y.W."/>
            <person name="Wang H.Y."/>
            <person name="Lin C.I."/>
            <person name="Wu C.S."/>
            <person name="Ke H.M."/>
            <person name="Chang L.Y."/>
            <person name="Hsu C.Y."/>
            <person name="Yang H.T."/>
            <person name="Sudianto E."/>
            <person name="Hsu M.H."/>
            <person name="Wu K.P."/>
            <person name="Wang L.N."/>
            <person name="Leebens-Mack J.H."/>
            <person name="Tsai I.J."/>
        </authorList>
    </citation>
    <scope>NUCLEOTIDE SEQUENCE [LARGE SCALE GENOMIC DNA]</scope>
    <source>
        <strain evidence="11">cv. Chaw 1501</strain>
        <tissue evidence="10">Young leaves</tissue>
    </source>
</reference>
<dbReference type="GO" id="GO:0003700">
    <property type="term" value="F:DNA-binding transcription factor activity"/>
    <property type="evidence" value="ECO:0007669"/>
    <property type="project" value="InterPro"/>
</dbReference>
<evidence type="ECO:0000256" key="7">
    <source>
        <dbReference type="ARBA" id="ARBA00024343"/>
    </source>
</evidence>
<dbReference type="SUPFAM" id="SSF54171">
    <property type="entry name" value="DNA-binding domain"/>
    <property type="match status" value="1"/>
</dbReference>
<sequence length="296" mass="32971">MRNRKTHVLKIKAASSALCHVTIRHQPPHPPATCLDPSSHTHLKTRLLVSPRNIERVYNTQCRHLLSPTSELNRDLITIGLQSTWTTSQPSITIEKMVKSNADKVATDTELRYKGVRKRKWGKWVSEIRLPHSRERIWLGSYDTSEKAARAFDAAVFCLRGRKAKFNFPDNPPEIAGGASLNPAEIQVVAAKFANEAAQSEKEQMPDLPESSSPSSEWSSPSPGSEADLAGESELMMDWSFLESLGAPRFGESAAGFEDFPVGYDEFSGDVFSELLQDVESGFDFSTQENSLLWSF</sequence>
<evidence type="ECO:0000256" key="5">
    <source>
        <dbReference type="ARBA" id="ARBA00023163"/>
    </source>
</evidence>
<protein>
    <submittedName>
        <fullName evidence="10">Ethylene-responsive transcription factor ERF017</fullName>
    </submittedName>
</protein>
<evidence type="ECO:0000313" key="10">
    <source>
        <dbReference type="EMBL" id="RWR95864.1"/>
    </source>
</evidence>
<feature type="domain" description="AP2/ERF" evidence="9">
    <location>
        <begin position="112"/>
        <end position="169"/>
    </location>
</feature>
<keyword evidence="6" id="KW-0539">Nucleus</keyword>
<dbReference type="OrthoDB" id="1918918at2759"/>
<dbReference type="Proteomes" id="UP000283530">
    <property type="component" value="Unassembled WGS sequence"/>
</dbReference>
<dbReference type="InterPro" id="IPR036955">
    <property type="entry name" value="AP2/ERF_dom_sf"/>
</dbReference>
<keyword evidence="5" id="KW-0804">Transcription</keyword>
<evidence type="ECO:0000256" key="4">
    <source>
        <dbReference type="ARBA" id="ARBA00023159"/>
    </source>
</evidence>
<comment type="caution">
    <text evidence="10">The sequence shown here is derived from an EMBL/GenBank/DDBJ whole genome shotgun (WGS) entry which is preliminary data.</text>
</comment>
<keyword evidence="2" id="KW-0805">Transcription regulation</keyword>
<dbReference type="EMBL" id="QPKB01000011">
    <property type="protein sequence ID" value="RWR95864.1"/>
    <property type="molecule type" value="Genomic_DNA"/>
</dbReference>
<evidence type="ECO:0000259" key="9">
    <source>
        <dbReference type="PROSITE" id="PS51032"/>
    </source>
</evidence>
<name>A0A443PYN3_9MAGN</name>
<dbReference type="InterPro" id="IPR051032">
    <property type="entry name" value="AP2/ERF_TF_ERF_subfamily"/>
</dbReference>
<dbReference type="FunFam" id="3.30.730.10:FF:000001">
    <property type="entry name" value="Ethylene-responsive transcription factor 2"/>
    <property type="match status" value="1"/>
</dbReference>
<keyword evidence="4" id="KW-0010">Activator</keyword>
<dbReference type="Gene3D" id="3.30.730.10">
    <property type="entry name" value="AP2/ERF domain"/>
    <property type="match status" value="1"/>
</dbReference>
<evidence type="ECO:0000313" key="11">
    <source>
        <dbReference type="Proteomes" id="UP000283530"/>
    </source>
</evidence>
<feature type="region of interest" description="Disordered" evidence="8">
    <location>
        <begin position="196"/>
        <end position="228"/>
    </location>
</feature>
<evidence type="ECO:0000256" key="1">
    <source>
        <dbReference type="ARBA" id="ARBA00004123"/>
    </source>
</evidence>
<comment type="subcellular location">
    <subcellularLocation>
        <location evidence="1">Nucleus</location>
    </subcellularLocation>
</comment>
<keyword evidence="3" id="KW-0238">DNA-binding</keyword>
<proteinExistence type="inferred from homology"/>
<gene>
    <name evidence="10" type="ORF">CKAN_02522100</name>
</gene>
<dbReference type="AlphaFoldDB" id="A0A443PYN3"/>
<dbReference type="SMART" id="SM00380">
    <property type="entry name" value="AP2"/>
    <property type="match status" value="1"/>
</dbReference>
<evidence type="ECO:0000256" key="8">
    <source>
        <dbReference type="SAM" id="MobiDB-lite"/>
    </source>
</evidence>
<dbReference type="GO" id="GO:0005634">
    <property type="term" value="C:nucleus"/>
    <property type="evidence" value="ECO:0007669"/>
    <property type="project" value="UniProtKB-SubCell"/>
</dbReference>